<protein>
    <submittedName>
        <fullName evidence="1">Uncharacterized protein</fullName>
    </submittedName>
</protein>
<keyword evidence="2" id="KW-1185">Reference proteome</keyword>
<dbReference type="EMBL" id="MW084976">
    <property type="protein sequence ID" value="QOV08426.1"/>
    <property type="molecule type" value="Genomic_DNA"/>
</dbReference>
<gene>
    <name evidence="1" type="ORF">Kirov_227</name>
</gene>
<evidence type="ECO:0000313" key="1">
    <source>
        <dbReference type="EMBL" id="QOV08426.1"/>
    </source>
</evidence>
<accession>A0A7U3NKM5</accession>
<name>A0A7U3NKM5_9CAUD</name>
<sequence length="53" mass="6224">MEFEIFETRVSFPTDDGYKEGLVVDILAGGQILYVRDDDYEVWEVSKWHVRAV</sequence>
<proteinExistence type="predicted"/>
<evidence type="ECO:0000313" key="2">
    <source>
        <dbReference type="Proteomes" id="UP000594029"/>
    </source>
</evidence>
<organism evidence="1 2">
    <name type="scientific">Bacillus phage Kirov</name>
    <dbReference type="NCBI Taxonomy" id="2783539"/>
    <lineage>
        <taxon>Viruses</taxon>
        <taxon>Duplodnaviria</taxon>
        <taxon>Heunggongvirae</taxon>
        <taxon>Uroviricota</taxon>
        <taxon>Caudoviricetes</taxon>
        <taxon>Andregratiavirinae</taxon>
        <taxon>Kirovvirus</taxon>
        <taxon>Kirovvirus kirov</taxon>
    </lineage>
</organism>
<reference evidence="1 2" key="1">
    <citation type="submission" date="2020-10" db="EMBL/GenBank/DDBJ databases">
        <authorList>
            <person name="Kazantseva O.A."/>
            <person name="Piligrimova E.G."/>
            <person name="Shadrin A.M."/>
        </authorList>
    </citation>
    <scope>NUCLEOTIDE SEQUENCE [LARGE SCALE GENOMIC DNA]</scope>
</reference>
<dbReference type="Proteomes" id="UP000594029">
    <property type="component" value="Segment"/>
</dbReference>